<dbReference type="GO" id="GO:0016020">
    <property type="term" value="C:membrane"/>
    <property type="evidence" value="ECO:0007669"/>
    <property type="project" value="UniProtKB-SubCell"/>
</dbReference>
<evidence type="ECO:0000256" key="4">
    <source>
        <dbReference type="ARBA" id="ARBA00022989"/>
    </source>
</evidence>
<evidence type="ECO:0000256" key="3">
    <source>
        <dbReference type="ARBA" id="ARBA00022692"/>
    </source>
</evidence>
<protein>
    <recommendedName>
        <fullName evidence="7">Peptidase S54 rhomboid domain-containing protein</fullName>
    </recommendedName>
</protein>
<dbReference type="InterPro" id="IPR035952">
    <property type="entry name" value="Rhomboid-like_sf"/>
</dbReference>
<dbReference type="SUPFAM" id="SSF144091">
    <property type="entry name" value="Rhomboid-like"/>
    <property type="match status" value="1"/>
</dbReference>
<proteinExistence type="inferred from homology"/>
<dbReference type="InterPro" id="IPR051739">
    <property type="entry name" value="Rhomboid_IM_Serine_Proteases"/>
</dbReference>
<reference evidence="8" key="1">
    <citation type="submission" date="2014-12" db="EMBL/GenBank/DDBJ databases">
        <title>Insight into the proteome of Arion vulgaris.</title>
        <authorList>
            <person name="Aradska J."/>
            <person name="Bulat T."/>
            <person name="Smidak R."/>
            <person name="Sarate P."/>
            <person name="Gangsoo J."/>
            <person name="Sialana F."/>
            <person name="Bilban M."/>
            <person name="Lubec G."/>
        </authorList>
    </citation>
    <scope>NUCLEOTIDE SEQUENCE</scope>
    <source>
        <tissue evidence="8">Skin</tissue>
    </source>
</reference>
<evidence type="ECO:0000259" key="7">
    <source>
        <dbReference type="Pfam" id="PF01694"/>
    </source>
</evidence>
<keyword evidence="4 6" id="KW-1133">Transmembrane helix</keyword>
<dbReference type="Pfam" id="PF01694">
    <property type="entry name" value="Rhomboid"/>
    <property type="match status" value="1"/>
</dbReference>
<evidence type="ECO:0000313" key="8">
    <source>
        <dbReference type="EMBL" id="CEK79788.1"/>
    </source>
</evidence>
<dbReference type="Gene3D" id="1.20.1540.10">
    <property type="entry name" value="Rhomboid-like"/>
    <property type="match status" value="1"/>
</dbReference>
<dbReference type="InterPro" id="IPR022764">
    <property type="entry name" value="Peptidase_S54_rhomboid_dom"/>
</dbReference>
<feature type="transmembrane region" description="Helical" evidence="6">
    <location>
        <begin position="395"/>
        <end position="417"/>
    </location>
</feature>
<comment type="similarity">
    <text evidence="2">Belongs to the peptidase S54 family.</text>
</comment>
<organism evidence="8">
    <name type="scientific">Arion vulgaris</name>
    <dbReference type="NCBI Taxonomy" id="1028688"/>
    <lineage>
        <taxon>Eukaryota</taxon>
        <taxon>Metazoa</taxon>
        <taxon>Spiralia</taxon>
        <taxon>Lophotrochozoa</taxon>
        <taxon>Mollusca</taxon>
        <taxon>Gastropoda</taxon>
        <taxon>Heterobranchia</taxon>
        <taxon>Euthyneura</taxon>
        <taxon>Panpulmonata</taxon>
        <taxon>Eupulmonata</taxon>
        <taxon>Stylommatophora</taxon>
        <taxon>Helicina</taxon>
        <taxon>Arionoidea</taxon>
        <taxon>Arionidae</taxon>
        <taxon>Arion</taxon>
    </lineage>
</organism>
<keyword evidence="5 6" id="KW-0472">Membrane</keyword>
<evidence type="ECO:0000256" key="2">
    <source>
        <dbReference type="ARBA" id="ARBA00009045"/>
    </source>
</evidence>
<name>A0A0B7AG69_9EUPU</name>
<evidence type="ECO:0000256" key="1">
    <source>
        <dbReference type="ARBA" id="ARBA00004141"/>
    </source>
</evidence>
<dbReference type="AlphaFoldDB" id="A0A0B7AG69"/>
<comment type="subcellular location">
    <subcellularLocation>
        <location evidence="1">Membrane</location>
        <topology evidence="1">Multi-pass membrane protein</topology>
    </subcellularLocation>
</comment>
<dbReference type="GO" id="GO:0004252">
    <property type="term" value="F:serine-type endopeptidase activity"/>
    <property type="evidence" value="ECO:0007669"/>
    <property type="project" value="InterPro"/>
</dbReference>
<feature type="transmembrane region" description="Helical" evidence="6">
    <location>
        <begin position="229"/>
        <end position="254"/>
    </location>
</feature>
<feature type="transmembrane region" description="Helical" evidence="6">
    <location>
        <begin position="170"/>
        <end position="188"/>
    </location>
</feature>
<sequence>MASNWRDTLMDYGKILGDKSSRSSNSAFFTVDGDLDEKQNEELHLRQVLEIHFRPLFQRFVYGGEKMACHDLRKVLRDSEYRNRLPPDKVQELADLTDFNMGRAIKYEEFVRIVLGRHDDSSSIGSQIDRSPKKSHLGKTKGFFKVVCRNTTNQVMVDDRLDKYRCFPPPFFMIAITVVQIIVFIVQSQESNVTSYPLKNLYNGNTPVGTYGCDKAMYLPTRRHEAWRFVTYCFLHPGYIDLIFNIIIQLLLGIPLEIAFSTWRMVVVYFCGVIVGSLSQSVVDHYVGLTGAAGGAYAVMAAHMIAMWQNRAHLNNDLTESKRKRILCSLSLRAILMLIILIPQVTLAVYRRWYFSSVQDGRVGITAHIGGLVAGFILGPSFLKDNKRRPWQDSDGFVCLFLAMAFVGGCVIFNIVYTGYPTENYS</sequence>
<feature type="transmembrane region" description="Helical" evidence="6">
    <location>
        <begin position="330"/>
        <end position="350"/>
    </location>
</feature>
<dbReference type="PANTHER" id="PTHR45840:SF2">
    <property type="entry name" value="PROTEIN RHOMBOID-RELATED"/>
    <property type="match status" value="1"/>
</dbReference>
<keyword evidence="3 6" id="KW-0812">Transmembrane</keyword>
<gene>
    <name evidence="8" type="primary">ORF117486</name>
</gene>
<dbReference type="EMBL" id="HACG01032923">
    <property type="protein sequence ID" value="CEK79788.1"/>
    <property type="molecule type" value="Transcribed_RNA"/>
</dbReference>
<evidence type="ECO:0000256" key="5">
    <source>
        <dbReference type="ARBA" id="ARBA00023136"/>
    </source>
</evidence>
<feature type="transmembrane region" description="Helical" evidence="6">
    <location>
        <begin position="362"/>
        <end position="383"/>
    </location>
</feature>
<feature type="transmembrane region" description="Helical" evidence="6">
    <location>
        <begin position="266"/>
        <end position="283"/>
    </location>
</feature>
<dbReference type="PANTHER" id="PTHR45840">
    <property type="entry name" value="RHOMBOID-RELATED PROTEIN"/>
    <property type="match status" value="1"/>
</dbReference>
<feature type="transmembrane region" description="Helical" evidence="6">
    <location>
        <begin position="289"/>
        <end position="309"/>
    </location>
</feature>
<accession>A0A0B7AG69</accession>
<evidence type="ECO:0000256" key="6">
    <source>
        <dbReference type="SAM" id="Phobius"/>
    </source>
</evidence>
<feature type="domain" description="Peptidase S54 rhomboid" evidence="7">
    <location>
        <begin position="224"/>
        <end position="382"/>
    </location>
</feature>